<proteinExistence type="predicted"/>
<dbReference type="HOGENOM" id="CLU_001570_5_11_1"/>
<evidence type="ECO:0000313" key="2">
    <source>
        <dbReference type="Proteomes" id="UP000054248"/>
    </source>
</evidence>
<dbReference type="Proteomes" id="UP000054248">
    <property type="component" value="Unassembled WGS sequence"/>
</dbReference>
<name>A0A0C3QY32_9AGAM</name>
<dbReference type="GO" id="GO:0004497">
    <property type="term" value="F:monooxygenase activity"/>
    <property type="evidence" value="ECO:0007669"/>
    <property type="project" value="InterPro"/>
</dbReference>
<dbReference type="GO" id="GO:0016705">
    <property type="term" value="F:oxidoreductase activity, acting on paired donors, with incorporation or reduction of molecular oxygen"/>
    <property type="evidence" value="ECO:0007669"/>
    <property type="project" value="InterPro"/>
</dbReference>
<dbReference type="InterPro" id="IPR001128">
    <property type="entry name" value="Cyt_P450"/>
</dbReference>
<dbReference type="Pfam" id="PF00067">
    <property type="entry name" value="p450"/>
    <property type="match status" value="1"/>
</dbReference>
<dbReference type="OrthoDB" id="1470350at2759"/>
<dbReference type="SUPFAM" id="SSF48264">
    <property type="entry name" value="Cytochrome P450"/>
    <property type="match status" value="1"/>
</dbReference>
<accession>A0A0C3QY32</accession>
<protein>
    <recommendedName>
        <fullName evidence="3">Cytochrome P450</fullName>
    </recommendedName>
</protein>
<dbReference type="GO" id="GO:0020037">
    <property type="term" value="F:heme binding"/>
    <property type="evidence" value="ECO:0007669"/>
    <property type="project" value="InterPro"/>
</dbReference>
<dbReference type="EMBL" id="KN822944">
    <property type="protein sequence ID" value="KIO34084.1"/>
    <property type="molecule type" value="Genomic_DNA"/>
</dbReference>
<evidence type="ECO:0008006" key="3">
    <source>
        <dbReference type="Google" id="ProtNLM"/>
    </source>
</evidence>
<dbReference type="STRING" id="1051891.A0A0C3QY32"/>
<dbReference type="AlphaFoldDB" id="A0A0C3QY32"/>
<sequence length="75" mass="8343">MTFLAGPRACIGYRFALMEIKVLVFTIFRDIAFELPSPAPKIENGPALITRPIIKETDGTSKNTMPLVLKLAQHE</sequence>
<gene>
    <name evidence="1" type="ORF">M407DRAFT_16997</name>
</gene>
<keyword evidence="2" id="KW-1185">Reference proteome</keyword>
<dbReference type="Gene3D" id="1.10.630.10">
    <property type="entry name" value="Cytochrome P450"/>
    <property type="match status" value="1"/>
</dbReference>
<dbReference type="GO" id="GO:0005506">
    <property type="term" value="F:iron ion binding"/>
    <property type="evidence" value="ECO:0007669"/>
    <property type="project" value="InterPro"/>
</dbReference>
<evidence type="ECO:0000313" key="1">
    <source>
        <dbReference type="EMBL" id="KIO34084.1"/>
    </source>
</evidence>
<organism evidence="1 2">
    <name type="scientific">Tulasnella calospora MUT 4182</name>
    <dbReference type="NCBI Taxonomy" id="1051891"/>
    <lineage>
        <taxon>Eukaryota</taxon>
        <taxon>Fungi</taxon>
        <taxon>Dikarya</taxon>
        <taxon>Basidiomycota</taxon>
        <taxon>Agaricomycotina</taxon>
        <taxon>Agaricomycetes</taxon>
        <taxon>Cantharellales</taxon>
        <taxon>Tulasnellaceae</taxon>
        <taxon>Tulasnella</taxon>
    </lineage>
</organism>
<dbReference type="InterPro" id="IPR036396">
    <property type="entry name" value="Cyt_P450_sf"/>
</dbReference>
<reference evidence="2" key="2">
    <citation type="submission" date="2015-01" db="EMBL/GenBank/DDBJ databases">
        <title>Evolutionary Origins and Diversification of the Mycorrhizal Mutualists.</title>
        <authorList>
            <consortium name="DOE Joint Genome Institute"/>
            <consortium name="Mycorrhizal Genomics Consortium"/>
            <person name="Kohler A."/>
            <person name="Kuo A."/>
            <person name="Nagy L.G."/>
            <person name="Floudas D."/>
            <person name="Copeland A."/>
            <person name="Barry K.W."/>
            <person name="Cichocki N."/>
            <person name="Veneault-Fourrey C."/>
            <person name="LaButti K."/>
            <person name="Lindquist E.A."/>
            <person name="Lipzen A."/>
            <person name="Lundell T."/>
            <person name="Morin E."/>
            <person name="Murat C."/>
            <person name="Riley R."/>
            <person name="Ohm R."/>
            <person name="Sun H."/>
            <person name="Tunlid A."/>
            <person name="Henrissat B."/>
            <person name="Grigoriev I.V."/>
            <person name="Hibbett D.S."/>
            <person name="Martin F."/>
        </authorList>
    </citation>
    <scope>NUCLEOTIDE SEQUENCE [LARGE SCALE GENOMIC DNA]</scope>
    <source>
        <strain evidence="2">MUT 4182</strain>
    </source>
</reference>
<reference evidence="1 2" key="1">
    <citation type="submission" date="2014-04" db="EMBL/GenBank/DDBJ databases">
        <authorList>
            <consortium name="DOE Joint Genome Institute"/>
            <person name="Kuo A."/>
            <person name="Girlanda M."/>
            <person name="Perotto S."/>
            <person name="Kohler A."/>
            <person name="Nagy L.G."/>
            <person name="Floudas D."/>
            <person name="Copeland A."/>
            <person name="Barry K.W."/>
            <person name="Cichocki N."/>
            <person name="Veneault-Fourrey C."/>
            <person name="LaButti K."/>
            <person name="Lindquist E.A."/>
            <person name="Lipzen A."/>
            <person name="Lundell T."/>
            <person name="Morin E."/>
            <person name="Murat C."/>
            <person name="Sun H."/>
            <person name="Tunlid A."/>
            <person name="Henrissat B."/>
            <person name="Grigoriev I.V."/>
            <person name="Hibbett D.S."/>
            <person name="Martin F."/>
            <person name="Nordberg H.P."/>
            <person name="Cantor M.N."/>
            <person name="Hua S.X."/>
        </authorList>
    </citation>
    <scope>NUCLEOTIDE SEQUENCE [LARGE SCALE GENOMIC DNA]</scope>
    <source>
        <strain evidence="1 2">MUT 4182</strain>
    </source>
</reference>